<reference evidence="7 8" key="1">
    <citation type="submission" date="2022-08" db="EMBL/GenBank/DDBJ databases">
        <title>Proteogenomics of the novel Dehalobacterium formicoaceticum strain EZ94 highlights a key role of methyltransferases during anaerobic dichloromethane degradation.</title>
        <authorList>
            <person name="Wasmund K."/>
        </authorList>
    </citation>
    <scope>NUCLEOTIDE SEQUENCE [LARGE SCALE GENOMIC DNA]</scope>
    <source>
        <strain evidence="7 8">EZ94</strain>
    </source>
</reference>
<feature type="domain" description="Multidrug resistance protein MdtA-like alpha-helical hairpin" evidence="5">
    <location>
        <begin position="134"/>
        <end position="191"/>
    </location>
</feature>
<dbReference type="Gene3D" id="2.40.50.100">
    <property type="match status" value="1"/>
</dbReference>
<dbReference type="PANTHER" id="PTHR32347:SF14">
    <property type="entry name" value="EFFLUX SYSTEM COMPONENT YKNX-RELATED"/>
    <property type="match status" value="1"/>
</dbReference>
<dbReference type="Gene3D" id="1.10.287.470">
    <property type="entry name" value="Helix hairpin bin"/>
    <property type="match status" value="1"/>
</dbReference>
<evidence type="ECO:0000313" key="7">
    <source>
        <dbReference type="EMBL" id="MCR6544305.1"/>
    </source>
</evidence>
<dbReference type="Gene3D" id="2.40.420.20">
    <property type="match status" value="1"/>
</dbReference>
<keyword evidence="8" id="KW-1185">Reference proteome</keyword>
<comment type="caution">
    <text evidence="7">The sequence shown here is derived from an EMBL/GenBank/DDBJ whole genome shotgun (WGS) entry which is preliminary data.</text>
</comment>
<evidence type="ECO:0000259" key="5">
    <source>
        <dbReference type="Pfam" id="PF25876"/>
    </source>
</evidence>
<evidence type="ECO:0000313" key="8">
    <source>
        <dbReference type="Proteomes" id="UP001524944"/>
    </source>
</evidence>
<gene>
    <name evidence="7" type="ORF">NVS47_02045</name>
</gene>
<dbReference type="RefSeq" id="WP_089609792.1">
    <property type="nucleotide sequence ID" value="NZ_CP022121.1"/>
</dbReference>
<keyword evidence="2 3" id="KW-0175">Coiled coil</keyword>
<keyword evidence="4" id="KW-0812">Transmembrane</keyword>
<keyword evidence="4" id="KW-1133">Transmembrane helix</keyword>
<dbReference type="Pfam" id="PF25876">
    <property type="entry name" value="HH_MFP_RND"/>
    <property type="match status" value="1"/>
</dbReference>
<sequence>MKKYRFLIIFMVVAICAAVGYFFINREEGMEVSTMKGYKGSISKTIEVSGVIDSNDIQVIPLEANRKVIKTYVQENDLVKENQLLAELDTTDIDLSLKKAKANLEDLNAKLSHLTSDKSSVILLSNALSKSREEYALAKTDLQTAQDDLKRAELLYGQNAISKVEYDKYVSDVNKLTANVKKAELSLNDASVSFSNNDKENQQSISSLERQIRTAQLDMESLHNEIKDSGIYSSTAGFVTEFPLEAFHQILAGESITIYGNATYEFAALVPQQDATLIKEGLKAMVAIDGLSNAYEGIVTTVSKNAVTDNSGSEPKVEIRIEITNPDDAILFGYEGKANIILAEQDEVLILKNECVKNDDNGEFVYVVEGKAAQKVYVETGITDGYVINIKKGISENDVVIINPPLDLTKGMLVKVMK</sequence>
<comment type="subcellular location">
    <subcellularLocation>
        <location evidence="1">Cell envelope</location>
    </subcellularLocation>
</comment>
<evidence type="ECO:0000256" key="2">
    <source>
        <dbReference type="ARBA" id="ARBA00023054"/>
    </source>
</evidence>
<evidence type="ECO:0000256" key="4">
    <source>
        <dbReference type="SAM" id="Phobius"/>
    </source>
</evidence>
<dbReference type="InterPro" id="IPR058624">
    <property type="entry name" value="MdtA-like_HH"/>
</dbReference>
<feature type="coiled-coil region" evidence="3">
    <location>
        <begin position="97"/>
        <end position="155"/>
    </location>
</feature>
<organism evidence="7 8">
    <name type="scientific">Dehalobacterium formicoaceticum</name>
    <dbReference type="NCBI Taxonomy" id="51515"/>
    <lineage>
        <taxon>Bacteria</taxon>
        <taxon>Bacillati</taxon>
        <taxon>Bacillota</taxon>
        <taxon>Clostridia</taxon>
        <taxon>Eubacteriales</taxon>
        <taxon>Peptococcaceae</taxon>
        <taxon>Dehalobacterium</taxon>
    </lineage>
</organism>
<protein>
    <submittedName>
        <fullName evidence="7">Efflux RND transporter periplasmic adaptor subunit</fullName>
    </submittedName>
</protein>
<name>A0ABT1Y0D1_9FIRM</name>
<dbReference type="Pfam" id="PF25989">
    <property type="entry name" value="YknX_C"/>
    <property type="match status" value="1"/>
</dbReference>
<feature type="domain" description="YknX-like C-terminal permuted SH3-like" evidence="6">
    <location>
        <begin position="354"/>
        <end position="416"/>
    </location>
</feature>
<evidence type="ECO:0000259" key="6">
    <source>
        <dbReference type="Pfam" id="PF25989"/>
    </source>
</evidence>
<keyword evidence="4" id="KW-0472">Membrane</keyword>
<dbReference type="EMBL" id="JANPWE010000001">
    <property type="protein sequence ID" value="MCR6544305.1"/>
    <property type="molecule type" value="Genomic_DNA"/>
</dbReference>
<dbReference type="InterPro" id="IPR050465">
    <property type="entry name" value="UPF0194_transport"/>
</dbReference>
<evidence type="ECO:0000256" key="1">
    <source>
        <dbReference type="ARBA" id="ARBA00004196"/>
    </source>
</evidence>
<feature type="transmembrane region" description="Helical" evidence="4">
    <location>
        <begin position="7"/>
        <end position="24"/>
    </location>
</feature>
<dbReference type="Gene3D" id="2.40.30.170">
    <property type="match status" value="1"/>
</dbReference>
<evidence type="ECO:0000256" key="3">
    <source>
        <dbReference type="SAM" id="Coils"/>
    </source>
</evidence>
<dbReference type="Proteomes" id="UP001524944">
    <property type="component" value="Unassembled WGS sequence"/>
</dbReference>
<proteinExistence type="predicted"/>
<dbReference type="InterPro" id="IPR058637">
    <property type="entry name" value="YknX-like_C"/>
</dbReference>
<dbReference type="PANTHER" id="PTHR32347">
    <property type="entry name" value="EFFLUX SYSTEM COMPONENT YKNX-RELATED"/>
    <property type="match status" value="1"/>
</dbReference>
<accession>A0ABT1Y0D1</accession>
<dbReference type="SUPFAM" id="SSF111369">
    <property type="entry name" value="HlyD-like secretion proteins"/>
    <property type="match status" value="1"/>
</dbReference>